<protein>
    <recommendedName>
        <fullName evidence="3">J domain-containing protein</fullName>
    </recommendedName>
</protein>
<dbReference type="PANTHER" id="PTHR45496:SF1">
    <property type="entry name" value="CHAPERONE DNAJ-DOMAIN SUPERFAMILY PROTEIN"/>
    <property type="match status" value="1"/>
</dbReference>
<dbReference type="SMART" id="SM00271">
    <property type="entry name" value="DnaJ"/>
    <property type="match status" value="1"/>
</dbReference>
<proteinExistence type="predicted"/>
<sequence>MEHHTTTSRAEAERLLGIAEKLLRSKDFAGSRDFAILAQETEPLIDGSDQILAVAEVLLASDSKRTNQPDWYSILQIPPRTSDLDLIKKQYRRLALLLHPDKNKFPFSDSAFRLVADSWAVLSDPSKKALYDAESASRFTRVDLVSVKRNQKKPNSGQKLPVRRSGRSTGRSTGGGENEEVSEAPRSATENNNPNSNNWGNNNNNLWTTCPYCYNLYEYPRKYEGCCLRCDNEKCRRAFTAAEILSMPPTVPGKEAYFCCWGFFPMGFASGGDAADFPKWMPPMFGATTPPGNPTPVTAVPPVTPVGAASTKQKKRGRPRKNVCITPWDPVLGALCCIIISKCWKGMANGSLWCLHSCIAVGGIKSAFRAPVGGVLLALEEMSSGTTLPLVVAVVLPDLIDLCLSCQFEFPDQTNLKPCTYRFVFSYGIVAPAGLFVLVTGAAYGRFVGMLLGSKSNRNHGLLEVLGSASLRGSMRTTISLLLTLWFNSLMHLLTLLRSKAFPRTPPTDSRDAIALFSAHDFTKKGFGPRDRIEDLALFWGKASPLRTLLMMIDSSILFPHNTAVLVCGIRYPSLKL</sequence>
<dbReference type="InterPro" id="IPR018253">
    <property type="entry name" value="DnaJ_domain_CS"/>
</dbReference>
<dbReference type="SUPFAM" id="SSF81340">
    <property type="entry name" value="Clc chloride channel"/>
    <property type="match status" value="1"/>
</dbReference>
<dbReference type="Gene3D" id="1.10.287.110">
    <property type="entry name" value="DnaJ domain"/>
    <property type="match status" value="1"/>
</dbReference>
<accession>A0A8X8YES2</accession>
<evidence type="ECO:0000313" key="4">
    <source>
        <dbReference type="EMBL" id="KAG6428461.1"/>
    </source>
</evidence>
<keyword evidence="2" id="KW-1133">Transmembrane helix</keyword>
<gene>
    <name evidence="4" type="ORF">SASPL_112713</name>
</gene>
<dbReference type="PROSITE" id="PS50076">
    <property type="entry name" value="DNAJ_2"/>
    <property type="match status" value="1"/>
</dbReference>
<evidence type="ECO:0000313" key="5">
    <source>
        <dbReference type="Proteomes" id="UP000298416"/>
    </source>
</evidence>
<feature type="transmembrane region" description="Helical" evidence="2">
    <location>
        <begin position="424"/>
        <end position="445"/>
    </location>
</feature>
<dbReference type="AlphaFoldDB" id="A0A8X8YES2"/>
<name>A0A8X8YES2_SALSN</name>
<dbReference type="InterPro" id="IPR053052">
    <property type="entry name" value="Imprinting_Balance_Reg"/>
</dbReference>
<dbReference type="PRINTS" id="PR00625">
    <property type="entry name" value="JDOMAIN"/>
</dbReference>
<dbReference type="InterPro" id="IPR036869">
    <property type="entry name" value="J_dom_sf"/>
</dbReference>
<reference evidence="4" key="2">
    <citation type="submission" date="2020-08" db="EMBL/GenBank/DDBJ databases">
        <title>Plant Genome Project.</title>
        <authorList>
            <person name="Zhang R.-G."/>
        </authorList>
    </citation>
    <scope>NUCLEOTIDE SEQUENCE</scope>
    <source>
        <strain evidence="4">Huo1</strain>
        <tissue evidence="4">Leaf</tissue>
    </source>
</reference>
<dbReference type="EMBL" id="PNBA02000004">
    <property type="protein sequence ID" value="KAG6428461.1"/>
    <property type="molecule type" value="Genomic_DNA"/>
</dbReference>
<keyword evidence="2" id="KW-0812">Transmembrane</keyword>
<comment type="caution">
    <text evidence="4">The sequence shown here is derived from an EMBL/GenBank/DDBJ whole genome shotgun (WGS) entry which is preliminary data.</text>
</comment>
<feature type="region of interest" description="Disordered" evidence="1">
    <location>
        <begin position="147"/>
        <end position="201"/>
    </location>
</feature>
<dbReference type="Proteomes" id="UP000298416">
    <property type="component" value="Unassembled WGS sequence"/>
</dbReference>
<evidence type="ECO:0000259" key="3">
    <source>
        <dbReference type="PROSITE" id="PS50076"/>
    </source>
</evidence>
<dbReference type="CDD" id="cd06257">
    <property type="entry name" value="DnaJ"/>
    <property type="match status" value="1"/>
</dbReference>
<dbReference type="InterPro" id="IPR014743">
    <property type="entry name" value="Cl-channel_core"/>
</dbReference>
<keyword evidence="2" id="KW-0472">Membrane</keyword>
<dbReference type="PROSITE" id="PS00636">
    <property type="entry name" value="DNAJ_1"/>
    <property type="match status" value="1"/>
</dbReference>
<dbReference type="Pfam" id="PF00226">
    <property type="entry name" value="DnaJ"/>
    <property type="match status" value="1"/>
</dbReference>
<reference evidence="4" key="1">
    <citation type="submission" date="2018-01" db="EMBL/GenBank/DDBJ databases">
        <authorList>
            <person name="Mao J.F."/>
        </authorList>
    </citation>
    <scope>NUCLEOTIDE SEQUENCE</scope>
    <source>
        <strain evidence="4">Huo1</strain>
        <tissue evidence="4">Leaf</tissue>
    </source>
</reference>
<dbReference type="SUPFAM" id="SSF46565">
    <property type="entry name" value="Chaperone J-domain"/>
    <property type="match status" value="1"/>
</dbReference>
<evidence type="ECO:0000256" key="1">
    <source>
        <dbReference type="SAM" id="MobiDB-lite"/>
    </source>
</evidence>
<feature type="domain" description="J" evidence="3">
    <location>
        <begin position="70"/>
        <end position="135"/>
    </location>
</feature>
<dbReference type="PANTHER" id="PTHR45496">
    <property type="entry name" value="CHAPERONE DNAJ-DOMAIN SUPERFAMILY PROTEIN"/>
    <property type="match status" value="1"/>
</dbReference>
<keyword evidence="5" id="KW-1185">Reference proteome</keyword>
<feature type="compositionally biased region" description="Low complexity" evidence="1">
    <location>
        <begin position="191"/>
        <end position="201"/>
    </location>
</feature>
<dbReference type="InterPro" id="IPR001623">
    <property type="entry name" value="DnaJ_domain"/>
</dbReference>
<organism evidence="4">
    <name type="scientific">Salvia splendens</name>
    <name type="common">Scarlet sage</name>
    <dbReference type="NCBI Taxonomy" id="180675"/>
    <lineage>
        <taxon>Eukaryota</taxon>
        <taxon>Viridiplantae</taxon>
        <taxon>Streptophyta</taxon>
        <taxon>Embryophyta</taxon>
        <taxon>Tracheophyta</taxon>
        <taxon>Spermatophyta</taxon>
        <taxon>Magnoliopsida</taxon>
        <taxon>eudicotyledons</taxon>
        <taxon>Gunneridae</taxon>
        <taxon>Pentapetalae</taxon>
        <taxon>asterids</taxon>
        <taxon>lamiids</taxon>
        <taxon>Lamiales</taxon>
        <taxon>Lamiaceae</taxon>
        <taxon>Nepetoideae</taxon>
        <taxon>Mentheae</taxon>
        <taxon>Salviinae</taxon>
        <taxon>Salvia</taxon>
        <taxon>Salvia subgen. Calosphace</taxon>
        <taxon>core Calosphace</taxon>
    </lineage>
</organism>
<evidence type="ECO:0000256" key="2">
    <source>
        <dbReference type="SAM" id="Phobius"/>
    </source>
</evidence>